<dbReference type="HOGENOM" id="CLU_008455_8_0_1"/>
<dbReference type="InterPro" id="IPR020846">
    <property type="entry name" value="MFS_dom"/>
</dbReference>
<evidence type="ECO:0000313" key="8">
    <source>
        <dbReference type="Proteomes" id="UP000053424"/>
    </source>
</evidence>
<reference evidence="7 8" key="1">
    <citation type="submission" date="2014-04" db="EMBL/GenBank/DDBJ databases">
        <authorList>
            <consortium name="DOE Joint Genome Institute"/>
            <person name="Kuo A."/>
            <person name="Gay G."/>
            <person name="Dore J."/>
            <person name="Kohler A."/>
            <person name="Nagy L.G."/>
            <person name="Floudas D."/>
            <person name="Copeland A."/>
            <person name="Barry K.W."/>
            <person name="Cichocki N."/>
            <person name="Veneault-Fourrey C."/>
            <person name="LaButti K."/>
            <person name="Lindquist E.A."/>
            <person name="Lipzen A."/>
            <person name="Lundell T."/>
            <person name="Morin E."/>
            <person name="Murat C."/>
            <person name="Sun H."/>
            <person name="Tunlid A."/>
            <person name="Henrissat B."/>
            <person name="Grigoriev I.V."/>
            <person name="Hibbett D.S."/>
            <person name="Martin F."/>
            <person name="Nordberg H.P."/>
            <person name="Cantor M.N."/>
            <person name="Hua S.X."/>
        </authorList>
    </citation>
    <scope>NUCLEOTIDE SEQUENCE [LARGE SCALE GENOMIC DNA]</scope>
    <source>
        <strain evidence="8">h7</strain>
    </source>
</reference>
<organism evidence="7 8">
    <name type="scientific">Hebeloma cylindrosporum</name>
    <dbReference type="NCBI Taxonomy" id="76867"/>
    <lineage>
        <taxon>Eukaryota</taxon>
        <taxon>Fungi</taxon>
        <taxon>Dikarya</taxon>
        <taxon>Basidiomycota</taxon>
        <taxon>Agaricomycotina</taxon>
        <taxon>Agaricomycetes</taxon>
        <taxon>Agaricomycetidae</taxon>
        <taxon>Agaricales</taxon>
        <taxon>Agaricineae</taxon>
        <taxon>Hymenogastraceae</taxon>
        <taxon>Hebeloma</taxon>
    </lineage>
</organism>
<dbReference type="OrthoDB" id="3066029at2759"/>
<protein>
    <recommendedName>
        <fullName evidence="6">Major facilitator superfamily (MFS) profile domain-containing protein</fullName>
    </recommendedName>
</protein>
<feature type="transmembrane region" description="Helical" evidence="5">
    <location>
        <begin position="253"/>
        <end position="277"/>
    </location>
</feature>
<gene>
    <name evidence="7" type="ORF">M413DRAFT_117885</name>
</gene>
<feature type="transmembrane region" description="Helical" evidence="5">
    <location>
        <begin position="217"/>
        <end position="241"/>
    </location>
</feature>
<evidence type="ECO:0000256" key="1">
    <source>
        <dbReference type="ARBA" id="ARBA00004141"/>
    </source>
</evidence>
<name>A0A0C2YJB1_HEBCY</name>
<accession>A0A0C2YJB1</accession>
<dbReference type="GO" id="GO:0005886">
    <property type="term" value="C:plasma membrane"/>
    <property type="evidence" value="ECO:0007669"/>
    <property type="project" value="TreeGrafter"/>
</dbReference>
<dbReference type="Proteomes" id="UP000053424">
    <property type="component" value="Unassembled WGS sequence"/>
</dbReference>
<dbReference type="AlphaFoldDB" id="A0A0C2YJB1"/>
<feature type="transmembrane region" description="Helical" evidence="5">
    <location>
        <begin position="298"/>
        <end position="322"/>
    </location>
</feature>
<keyword evidence="8" id="KW-1185">Reference proteome</keyword>
<evidence type="ECO:0000256" key="3">
    <source>
        <dbReference type="ARBA" id="ARBA00022989"/>
    </source>
</evidence>
<dbReference type="EMBL" id="KN831768">
    <property type="protein sequence ID" value="KIM49868.1"/>
    <property type="molecule type" value="Genomic_DNA"/>
</dbReference>
<evidence type="ECO:0000259" key="6">
    <source>
        <dbReference type="PROSITE" id="PS50850"/>
    </source>
</evidence>
<dbReference type="SUPFAM" id="SSF103473">
    <property type="entry name" value="MFS general substrate transporter"/>
    <property type="match status" value="1"/>
</dbReference>
<dbReference type="PANTHER" id="PTHR23502">
    <property type="entry name" value="MAJOR FACILITATOR SUPERFAMILY"/>
    <property type="match status" value="1"/>
</dbReference>
<feature type="transmembrane region" description="Helical" evidence="5">
    <location>
        <begin position="328"/>
        <end position="354"/>
    </location>
</feature>
<feature type="transmembrane region" description="Helical" evidence="5">
    <location>
        <begin position="394"/>
        <end position="415"/>
    </location>
</feature>
<comment type="subcellular location">
    <subcellularLocation>
        <location evidence="1">Membrane</location>
        <topology evidence="1">Multi-pass membrane protein</topology>
    </subcellularLocation>
</comment>
<feature type="transmembrane region" description="Helical" evidence="5">
    <location>
        <begin position="154"/>
        <end position="172"/>
    </location>
</feature>
<keyword evidence="4 5" id="KW-0472">Membrane</keyword>
<feature type="transmembrane region" description="Helical" evidence="5">
    <location>
        <begin position="34"/>
        <end position="55"/>
    </location>
</feature>
<feature type="domain" description="Major facilitator superfamily (MFS) profile" evidence="6">
    <location>
        <begin position="1"/>
        <end position="435"/>
    </location>
</feature>
<evidence type="ECO:0000256" key="5">
    <source>
        <dbReference type="SAM" id="Phobius"/>
    </source>
</evidence>
<dbReference type="PANTHER" id="PTHR23502:SF64">
    <property type="entry name" value="TRANSPORTER, PUTATIVE (AFU_ORTHOLOGUE AFUA_3G11760)-RELATED"/>
    <property type="match status" value="1"/>
</dbReference>
<reference evidence="8" key="2">
    <citation type="submission" date="2015-01" db="EMBL/GenBank/DDBJ databases">
        <title>Evolutionary Origins and Diversification of the Mycorrhizal Mutualists.</title>
        <authorList>
            <consortium name="DOE Joint Genome Institute"/>
            <consortium name="Mycorrhizal Genomics Consortium"/>
            <person name="Kohler A."/>
            <person name="Kuo A."/>
            <person name="Nagy L.G."/>
            <person name="Floudas D."/>
            <person name="Copeland A."/>
            <person name="Barry K.W."/>
            <person name="Cichocki N."/>
            <person name="Veneault-Fourrey C."/>
            <person name="LaButti K."/>
            <person name="Lindquist E.A."/>
            <person name="Lipzen A."/>
            <person name="Lundell T."/>
            <person name="Morin E."/>
            <person name="Murat C."/>
            <person name="Riley R."/>
            <person name="Ohm R."/>
            <person name="Sun H."/>
            <person name="Tunlid A."/>
            <person name="Henrissat B."/>
            <person name="Grigoriev I.V."/>
            <person name="Hibbett D.S."/>
            <person name="Martin F."/>
        </authorList>
    </citation>
    <scope>NUCLEOTIDE SEQUENCE [LARGE SCALE GENOMIC DNA]</scope>
    <source>
        <strain evidence="8">h7</strain>
    </source>
</reference>
<dbReference type="InterPro" id="IPR011701">
    <property type="entry name" value="MFS"/>
</dbReference>
<feature type="transmembrane region" description="Helical" evidence="5">
    <location>
        <begin position="126"/>
        <end position="148"/>
    </location>
</feature>
<proteinExistence type="predicted"/>
<evidence type="ECO:0000256" key="4">
    <source>
        <dbReference type="ARBA" id="ARBA00023136"/>
    </source>
</evidence>
<dbReference type="Pfam" id="PF07690">
    <property type="entry name" value="MFS_1"/>
    <property type="match status" value="1"/>
</dbReference>
<sequence length="435" mass="46328">MVSLCGLIPLFVTGSFTPAIPVVAKELNSTGPIVNMAVSLSAFGASLGGLIGGSYSTFYGRRPMYTCSLPVLVFASMGVATAGSIPALLFWRFFQSIGASPGMVLGAGVIGDIYKLEERGRAMGIFFAACLLGPALSPLAGGAAAYYYSWRAMQGSLGVVGFLTFCMIYCFFPETSQPGSRGIDKMKAESGGSAKHPNHFYFINPLRPLLLLRSPNLFLPHSIILSASLLSYFVLVVPLAYTIGKRYSIPNEAMVGLCFLPAGLGTIFGAQIIGRISDYTVIIWQKKRGGVWYPEDRLRAALIPFAVLVPIPLVGFGVINQYIDGRAGLIGCLVCLFFNGLGVEMAFGPCAAYLVDVMHSKSAESLAANGGLRSTLMAAGIAVILPMINTYGIAVTNTLCAVLVWMSFGILCCIIRYGDRMRAYCDVGFSTAENN</sequence>
<dbReference type="PROSITE" id="PS50850">
    <property type="entry name" value="MFS"/>
    <property type="match status" value="1"/>
</dbReference>
<evidence type="ECO:0000256" key="2">
    <source>
        <dbReference type="ARBA" id="ARBA00022692"/>
    </source>
</evidence>
<dbReference type="Gene3D" id="1.20.1720.10">
    <property type="entry name" value="Multidrug resistance protein D"/>
    <property type="match status" value="1"/>
</dbReference>
<dbReference type="GO" id="GO:0022857">
    <property type="term" value="F:transmembrane transporter activity"/>
    <property type="evidence" value="ECO:0007669"/>
    <property type="project" value="InterPro"/>
</dbReference>
<dbReference type="InterPro" id="IPR036259">
    <property type="entry name" value="MFS_trans_sf"/>
</dbReference>
<keyword evidence="2 5" id="KW-0812">Transmembrane</keyword>
<evidence type="ECO:0000313" key="7">
    <source>
        <dbReference type="EMBL" id="KIM49868.1"/>
    </source>
</evidence>
<feature type="transmembrane region" description="Helical" evidence="5">
    <location>
        <begin position="67"/>
        <end position="91"/>
    </location>
</feature>
<keyword evidence="3 5" id="KW-1133">Transmembrane helix</keyword>
<dbReference type="STRING" id="686832.A0A0C2YJB1"/>